<feature type="compositionally biased region" description="Acidic residues" evidence="1">
    <location>
        <begin position="205"/>
        <end position="216"/>
    </location>
</feature>
<dbReference type="GO" id="GO:0106300">
    <property type="term" value="P:protein-DNA covalent cross-linking repair"/>
    <property type="evidence" value="ECO:0007669"/>
    <property type="project" value="TreeGrafter"/>
</dbReference>
<protein>
    <submittedName>
        <fullName evidence="3">Uncharacterized protein</fullName>
    </submittedName>
</protein>
<dbReference type="EMBL" id="JADWDJ010000010">
    <property type="protein sequence ID" value="KAG5275143.1"/>
    <property type="molecule type" value="Genomic_DNA"/>
</dbReference>
<feature type="region of interest" description="Disordered" evidence="1">
    <location>
        <begin position="259"/>
        <end position="315"/>
    </location>
</feature>
<dbReference type="GO" id="GO:0005789">
    <property type="term" value="C:endoplasmic reticulum membrane"/>
    <property type="evidence" value="ECO:0007669"/>
    <property type="project" value="TreeGrafter"/>
</dbReference>
<dbReference type="GO" id="GO:0005657">
    <property type="term" value="C:replication fork"/>
    <property type="evidence" value="ECO:0007669"/>
    <property type="project" value="TreeGrafter"/>
</dbReference>
<keyword evidence="2" id="KW-0472">Membrane</keyword>
<dbReference type="GO" id="GO:0061709">
    <property type="term" value="P:reticulophagy"/>
    <property type="evidence" value="ECO:0007669"/>
    <property type="project" value="TreeGrafter"/>
</dbReference>
<feature type="compositionally biased region" description="Polar residues" evidence="1">
    <location>
        <begin position="218"/>
        <end position="227"/>
    </location>
</feature>
<reference evidence="3" key="1">
    <citation type="submission" date="2020-10" db="EMBL/GenBank/DDBJ databases">
        <title>Chromosome-scale genome assembly of the Allis shad, Alosa alosa.</title>
        <authorList>
            <person name="Margot Z."/>
            <person name="Christophe K."/>
            <person name="Cabau C."/>
            <person name="Louis A."/>
            <person name="Berthelot C."/>
            <person name="Parey E."/>
            <person name="Roest Crollius H."/>
            <person name="Montfort J."/>
            <person name="Robinson-Rechavi M."/>
            <person name="Bucao C."/>
            <person name="Bouchez O."/>
            <person name="Gislard M."/>
            <person name="Lluch J."/>
            <person name="Milhes M."/>
            <person name="Lampietro C."/>
            <person name="Lopez Roques C."/>
            <person name="Donnadieu C."/>
            <person name="Braasch I."/>
            <person name="Desvignes T."/>
            <person name="Postlethwait J."/>
            <person name="Bobe J."/>
            <person name="Guiguen Y."/>
        </authorList>
    </citation>
    <scope>NUCLEOTIDE SEQUENCE</scope>
    <source>
        <strain evidence="3">M-15738</strain>
        <tissue evidence="3">Blood</tissue>
    </source>
</reference>
<evidence type="ECO:0000256" key="1">
    <source>
        <dbReference type="SAM" id="MobiDB-lite"/>
    </source>
</evidence>
<dbReference type="InterPro" id="IPR011256">
    <property type="entry name" value="Reg_factor_effector_dom_sf"/>
</dbReference>
<dbReference type="AlphaFoldDB" id="A0AAV6GJ64"/>
<comment type="caution">
    <text evidence="3">The sequence shown here is derived from an EMBL/GenBank/DDBJ whole genome shotgun (WGS) entry which is preliminary data.</text>
</comment>
<sequence>MSGWQVLGVVGILILSLLLMAVGYVMYSGLFSEINIRTGSPPMRNITIAYKFKQGPYKDCGPLFTECSKLGPKLSTIGVFYDDPKKVPGPLCRCAVGSVLSEAVGAPCAETQLRYEAAGFRLFSFPEVTHAVCASFPHRTSLSIFLGVQRVYPQLDAYIKKRQLCAHPFLEVYSGQLIHYMSPLARQDGFYVPEVREAERRRAGDDDDEEDDEDDGTTIVSGTGSYSQCSSPVQLCDSHSPHSSGQLCDWPALELHYPQELPDSPGQHYSTTHRSSPTPCSTSSCLPLLGRGEAPRAERSHRSSPSPFRGLDDVKLKVHTRSCQTDLLQERGMATEGEE</sequence>
<name>A0AAV6GJ64_9TELE</name>
<feature type="transmembrane region" description="Helical" evidence="2">
    <location>
        <begin position="6"/>
        <end position="27"/>
    </location>
</feature>
<keyword evidence="4" id="KW-1185">Reference proteome</keyword>
<dbReference type="Gene3D" id="3.20.80.10">
    <property type="entry name" value="Regulatory factor, effector binding domain"/>
    <property type="match status" value="1"/>
</dbReference>
<proteinExistence type="predicted"/>
<feature type="compositionally biased region" description="Low complexity" evidence="1">
    <location>
        <begin position="275"/>
        <end position="289"/>
    </location>
</feature>
<keyword evidence="2" id="KW-1133">Transmembrane helix</keyword>
<gene>
    <name evidence="3" type="ORF">AALO_G00144070</name>
</gene>
<dbReference type="PANTHER" id="PTHR15949:SF3">
    <property type="entry name" value="TESTIS-EXPRESSED PROTEIN 264"/>
    <property type="match status" value="1"/>
</dbReference>
<dbReference type="PANTHER" id="PTHR15949">
    <property type="entry name" value="TESTIS-EXPRESSED PROTEIN 264"/>
    <property type="match status" value="1"/>
</dbReference>
<dbReference type="GO" id="GO:0000421">
    <property type="term" value="C:autophagosome membrane"/>
    <property type="evidence" value="ECO:0007669"/>
    <property type="project" value="TreeGrafter"/>
</dbReference>
<organism evidence="3 4">
    <name type="scientific">Alosa alosa</name>
    <name type="common">allis shad</name>
    <dbReference type="NCBI Taxonomy" id="278164"/>
    <lineage>
        <taxon>Eukaryota</taxon>
        <taxon>Metazoa</taxon>
        <taxon>Chordata</taxon>
        <taxon>Craniata</taxon>
        <taxon>Vertebrata</taxon>
        <taxon>Euteleostomi</taxon>
        <taxon>Actinopterygii</taxon>
        <taxon>Neopterygii</taxon>
        <taxon>Teleostei</taxon>
        <taxon>Clupei</taxon>
        <taxon>Clupeiformes</taxon>
        <taxon>Clupeoidei</taxon>
        <taxon>Clupeidae</taxon>
        <taxon>Alosa</taxon>
    </lineage>
</organism>
<dbReference type="GO" id="GO:0005634">
    <property type="term" value="C:nucleus"/>
    <property type="evidence" value="ECO:0007669"/>
    <property type="project" value="TreeGrafter"/>
</dbReference>
<dbReference type="Proteomes" id="UP000823561">
    <property type="component" value="Chromosome 10"/>
</dbReference>
<accession>A0AAV6GJ64</accession>
<evidence type="ECO:0000313" key="4">
    <source>
        <dbReference type="Proteomes" id="UP000823561"/>
    </source>
</evidence>
<evidence type="ECO:0000256" key="2">
    <source>
        <dbReference type="SAM" id="Phobius"/>
    </source>
</evidence>
<feature type="region of interest" description="Disordered" evidence="1">
    <location>
        <begin position="198"/>
        <end position="227"/>
    </location>
</feature>
<evidence type="ECO:0000313" key="3">
    <source>
        <dbReference type="EMBL" id="KAG5275143.1"/>
    </source>
</evidence>
<keyword evidence="2" id="KW-0812">Transmembrane</keyword>